<feature type="signal peptide" evidence="2">
    <location>
        <begin position="1"/>
        <end position="20"/>
    </location>
</feature>
<dbReference type="Pfam" id="PF13511">
    <property type="entry name" value="DUF4124"/>
    <property type="match status" value="1"/>
</dbReference>
<keyword evidence="2" id="KW-0732">Signal</keyword>
<proteinExistence type="predicted"/>
<evidence type="ECO:0000256" key="1">
    <source>
        <dbReference type="SAM" id="MobiDB-lite"/>
    </source>
</evidence>
<evidence type="ECO:0000259" key="3">
    <source>
        <dbReference type="Pfam" id="PF13511"/>
    </source>
</evidence>
<dbReference type="AlphaFoldDB" id="A0A7G3GAX3"/>
<protein>
    <submittedName>
        <fullName evidence="4">DUF4124 domain-containing protein</fullName>
    </submittedName>
</protein>
<name>A0A7G3GAX3_9NEIS</name>
<keyword evidence="5" id="KW-1185">Reference proteome</keyword>
<gene>
    <name evidence="4" type="ORF">C1H71_12855</name>
</gene>
<evidence type="ECO:0000313" key="4">
    <source>
        <dbReference type="EMBL" id="QBC44329.1"/>
    </source>
</evidence>
<accession>A0A7G3GAX3</accession>
<dbReference type="InterPro" id="IPR025392">
    <property type="entry name" value="DUF4124"/>
</dbReference>
<sequence length="161" mass="18187">MPMLKYLLIILACFAPLAHADIYKYVDEHGNVTFSNIPMRNAQRILVEPGALIPAPRSHGNAGPKERRPQTATPGNFPRVDAATQKSRDSNRQLILNEELASEQKRLTDARRQLSEAESTRSAEEKASPQKYVEKMGRIRNNMVLHEKNISALQSEISRLR</sequence>
<evidence type="ECO:0000313" key="5">
    <source>
        <dbReference type="Proteomes" id="UP000515917"/>
    </source>
</evidence>
<dbReference type="EMBL" id="CP025781">
    <property type="protein sequence ID" value="QBC44329.1"/>
    <property type="molecule type" value="Genomic_DNA"/>
</dbReference>
<evidence type="ECO:0000256" key="2">
    <source>
        <dbReference type="SAM" id="SignalP"/>
    </source>
</evidence>
<feature type="compositionally biased region" description="Basic and acidic residues" evidence="1">
    <location>
        <begin position="102"/>
        <end position="135"/>
    </location>
</feature>
<organism evidence="4 5">
    <name type="scientific">Iodobacter fluviatilis</name>
    <dbReference type="NCBI Taxonomy" id="537"/>
    <lineage>
        <taxon>Bacteria</taxon>
        <taxon>Pseudomonadati</taxon>
        <taxon>Pseudomonadota</taxon>
        <taxon>Betaproteobacteria</taxon>
        <taxon>Neisseriales</taxon>
        <taxon>Chitinibacteraceae</taxon>
        <taxon>Iodobacter</taxon>
    </lineage>
</organism>
<dbReference type="Proteomes" id="UP000515917">
    <property type="component" value="Chromosome"/>
</dbReference>
<dbReference type="KEGG" id="ifl:C1H71_12855"/>
<feature type="region of interest" description="Disordered" evidence="1">
    <location>
        <begin position="53"/>
        <end position="135"/>
    </location>
</feature>
<feature type="domain" description="DUF4124" evidence="3">
    <location>
        <begin position="11"/>
        <end position="56"/>
    </location>
</feature>
<reference evidence="4 5" key="1">
    <citation type="submission" date="2018-01" db="EMBL/GenBank/DDBJ databases">
        <title>Genome sequence of Iodobacter sp. strain PCH194 isolated from Indian Trans-Himalaya.</title>
        <authorList>
            <person name="Kumar V."/>
            <person name="Thakur V."/>
            <person name="Kumar S."/>
            <person name="Singh D."/>
        </authorList>
    </citation>
    <scope>NUCLEOTIDE SEQUENCE [LARGE SCALE GENOMIC DNA]</scope>
    <source>
        <strain evidence="4 5">PCH194</strain>
    </source>
</reference>
<feature type="chain" id="PRO_5028811324" evidence="2">
    <location>
        <begin position="21"/>
        <end position="161"/>
    </location>
</feature>